<accession>A0A183JP47</accession>
<dbReference type="GO" id="GO:0003677">
    <property type="term" value="F:DNA binding"/>
    <property type="evidence" value="ECO:0007669"/>
    <property type="project" value="UniProtKB-KW"/>
</dbReference>
<name>A0A183JP47_9TREM</name>
<dbReference type="STRING" id="6186.A0A183JP47"/>
<dbReference type="GO" id="GO:0005737">
    <property type="term" value="C:cytoplasm"/>
    <property type="evidence" value="ECO:0007669"/>
    <property type="project" value="TreeGrafter"/>
</dbReference>
<dbReference type="PANTHER" id="PTHR13710:SF153">
    <property type="entry name" value="RECQ-LIKE DNA HELICASE BLM"/>
    <property type="match status" value="1"/>
</dbReference>
<dbReference type="GO" id="GO:0005634">
    <property type="term" value="C:nucleus"/>
    <property type="evidence" value="ECO:0007669"/>
    <property type="project" value="TreeGrafter"/>
</dbReference>
<evidence type="ECO:0000256" key="1">
    <source>
        <dbReference type="ARBA" id="ARBA00005446"/>
    </source>
</evidence>
<dbReference type="GO" id="GO:0000724">
    <property type="term" value="P:double-strand break repair via homologous recombination"/>
    <property type="evidence" value="ECO:0007669"/>
    <property type="project" value="TreeGrafter"/>
</dbReference>
<evidence type="ECO:0000313" key="5">
    <source>
        <dbReference type="EMBL" id="VDO89212.1"/>
    </source>
</evidence>
<organism evidence="7">
    <name type="scientific">Schistosoma curassoni</name>
    <dbReference type="NCBI Taxonomy" id="6186"/>
    <lineage>
        <taxon>Eukaryota</taxon>
        <taxon>Metazoa</taxon>
        <taxon>Spiralia</taxon>
        <taxon>Lophotrochozoa</taxon>
        <taxon>Platyhelminthes</taxon>
        <taxon>Trematoda</taxon>
        <taxon>Digenea</taxon>
        <taxon>Strigeidida</taxon>
        <taxon>Schistosomatoidea</taxon>
        <taxon>Schistosomatidae</taxon>
        <taxon>Schistosoma</taxon>
    </lineage>
</organism>
<dbReference type="AlphaFoldDB" id="A0A183JP47"/>
<evidence type="ECO:0000313" key="6">
    <source>
        <dbReference type="Proteomes" id="UP000279833"/>
    </source>
</evidence>
<keyword evidence="2" id="KW-0238">DNA-binding</keyword>
<keyword evidence="6" id="KW-1185">Reference proteome</keyword>
<reference evidence="7" key="1">
    <citation type="submission" date="2016-06" db="UniProtKB">
        <authorList>
            <consortium name="WormBaseParasite"/>
        </authorList>
    </citation>
    <scope>IDENTIFICATION</scope>
</reference>
<dbReference type="Proteomes" id="UP000279833">
    <property type="component" value="Unassembled WGS sequence"/>
</dbReference>
<keyword evidence="4" id="KW-0539">Nucleus</keyword>
<dbReference type="EMBL" id="UZAK01006011">
    <property type="protein sequence ID" value="VDO89212.1"/>
    <property type="molecule type" value="Genomic_DNA"/>
</dbReference>
<dbReference type="Gene3D" id="3.40.50.300">
    <property type="entry name" value="P-loop containing nucleotide triphosphate hydrolases"/>
    <property type="match status" value="1"/>
</dbReference>
<sequence length="166" mass="18822">MVAGDERLVHTQFVPSGYWNPCVPLVCNQGFLTPLGELFVSTNPVKATDIRFSSSQFLKKITPTTKRQFIQSFNRANLRFEVRPKKLKNCTKEIIDVIRNEFPKRSGIVYCLSRRECDVVAEELKAAGLQASAYHAGMTDAQRRNVQQAWIQEDKCKASTLLSHTT</sequence>
<reference evidence="5 6" key="2">
    <citation type="submission" date="2018-11" db="EMBL/GenBank/DDBJ databases">
        <authorList>
            <consortium name="Pathogen Informatics"/>
        </authorList>
    </citation>
    <scope>NUCLEOTIDE SEQUENCE [LARGE SCALE GENOMIC DNA]</scope>
    <source>
        <strain evidence="5">Dakar</strain>
        <strain evidence="6">Dakar, Senegal</strain>
    </source>
</reference>
<evidence type="ECO:0000256" key="3">
    <source>
        <dbReference type="ARBA" id="ARBA00023235"/>
    </source>
</evidence>
<dbReference type="GO" id="GO:0009378">
    <property type="term" value="F:four-way junction helicase activity"/>
    <property type="evidence" value="ECO:0007669"/>
    <property type="project" value="TreeGrafter"/>
</dbReference>
<dbReference type="WBParaSite" id="SCUD_0000448301-mRNA-1">
    <property type="protein sequence ID" value="SCUD_0000448301-mRNA-1"/>
    <property type="gene ID" value="SCUD_0000448301"/>
</dbReference>
<keyword evidence="3" id="KW-0413">Isomerase</keyword>
<dbReference type="SUPFAM" id="SSF52540">
    <property type="entry name" value="P-loop containing nucleoside triphosphate hydrolases"/>
    <property type="match status" value="1"/>
</dbReference>
<evidence type="ECO:0000256" key="4">
    <source>
        <dbReference type="ARBA" id="ARBA00023242"/>
    </source>
</evidence>
<evidence type="ECO:0000256" key="2">
    <source>
        <dbReference type="ARBA" id="ARBA00023125"/>
    </source>
</evidence>
<dbReference type="GO" id="GO:0005694">
    <property type="term" value="C:chromosome"/>
    <property type="evidence" value="ECO:0007669"/>
    <property type="project" value="TreeGrafter"/>
</dbReference>
<gene>
    <name evidence="5" type="ORF">SCUD_LOCUS4484</name>
</gene>
<dbReference type="GO" id="GO:0043138">
    <property type="term" value="F:3'-5' DNA helicase activity"/>
    <property type="evidence" value="ECO:0007669"/>
    <property type="project" value="TreeGrafter"/>
</dbReference>
<comment type="similarity">
    <text evidence="1">Belongs to the helicase family. RecQ subfamily.</text>
</comment>
<dbReference type="PANTHER" id="PTHR13710">
    <property type="entry name" value="DNA HELICASE RECQ FAMILY MEMBER"/>
    <property type="match status" value="1"/>
</dbReference>
<evidence type="ECO:0000313" key="7">
    <source>
        <dbReference type="WBParaSite" id="SCUD_0000448301-mRNA-1"/>
    </source>
</evidence>
<proteinExistence type="inferred from homology"/>
<dbReference type="InterPro" id="IPR027417">
    <property type="entry name" value="P-loop_NTPase"/>
</dbReference>
<protein>
    <submittedName>
        <fullName evidence="7">Helicase C-terminal domain-containing protein</fullName>
    </submittedName>
</protein>